<protein>
    <recommendedName>
        <fullName evidence="1">D-serine dehydratase-like domain-containing protein</fullName>
    </recommendedName>
</protein>
<evidence type="ECO:0000313" key="2">
    <source>
        <dbReference type="EMBL" id="PXF32731.1"/>
    </source>
</evidence>
<name>A0ABX5M2L6_9GAMM</name>
<keyword evidence="3" id="KW-1185">Reference proteome</keyword>
<dbReference type="InterPro" id="IPR026956">
    <property type="entry name" value="D-ser_dehydrat-like_dom"/>
</dbReference>
<dbReference type="Proteomes" id="UP000248090">
    <property type="component" value="Unassembled WGS sequence"/>
</dbReference>
<organism evidence="2 3">
    <name type="scientific">Pokkaliibacter plantistimulans</name>
    <dbReference type="NCBI Taxonomy" id="1635171"/>
    <lineage>
        <taxon>Bacteria</taxon>
        <taxon>Pseudomonadati</taxon>
        <taxon>Pseudomonadota</taxon>
        <taxon>Gammaproteobacteria</taxon>
        <taxon>Oceanospirillales</taxon>
        <taxon>Balneatrichaceae</taxon>
        <taxon>Pokkaliibacter</taxon>
    </lineage>
</organism>
<dbReference type="RefSeq" id="WP_207780149.1">
    <property type="nucleotide sequence ID" value="NZ_CP177354.1"/>
</dbReference>
<evidence type="ECO:0000313" key="3">
    <source>
        <dbReference type="Proteomes" id="UP000248090"/>
    </source>
</evidence>
<sequence length="91" mass="9864">MIVDAGSKALTSDLLGLDGYGQVVGLSEEHGTLDTTACVQQPQIGDQLLLLPNHACPVSNLFDEVYFYRRDSQGEARVERCERVAARGKVA</sequence>
<feature type="domain" description="D-serine dehydratase-like" evidence="1">
    <location>
        <begin position="1"/>
        <end position="69"/>
    </location>
</feature>
<dbReference type="EMBL" id="LAPT01000009">
    <property type="protein sequence ID" value="PXF32731.1"/>
    <property type="molecule type" value="Genomic_DNA"/>
</dbReference>
<proteinExistence type="predicted"/>
<reference evidence="2 3" key="1">
    <citation type="submission" date="2015-03" db="EMBL/GenBank/DDBJ databases">
        <authorList>
            <person name="Krishnan R."/>
            <person name="Midha S."/>
            <person name="Patil P.B."/>
            <person name="Rameshkumar N."/>
        </authorList>
    </citation>
    <scope>NUCLEOTIDE SEQUENCE [LARGE SCALE GENOMIC DNA]</scope>
    <source>
        <strain evidence="2 3">L1E11</strain>
    </source>
</reference>
<accession>A0ABX5M2L6</accession>
<dbReference type="InterPro" id="IPR042208">
    <property type="entry name" value="D-ser_dehydrat-like_sf"/>
</dbReference>
<evidence type="ECO:0000259" key="1">
    <source>
        <dbReference type="SMART" id="SM01119"/>
    </source>
</evidence>
<dbReference type="Gene3D" id="2.40.37.20">
    <property type="entry name" value="D-serine dehydratase-like domain"/>
    <property type="match status" value="1"/>
</dbReference>
<comment type="caution">
    <text evidence="2">The sequence shown here is derived from an EMBL/GenBank/DDBJ whole genome shotgun (WGS) entry which is preliminary data.</text>
</comment>
<gene>
    <name evidence="2" type="ORF">WH50_02750</name>
</gene>
<dbReference type="SMART" id="SM01119">
    <property type="entry name" value="D-ser_dehydrat"/>
    <property type="match status" value="1"/>
</dbReference>
<dbReference type="Pfam" id="PF14031">
    <property type="entry name" value="D-ser_dehydrat"/>
    <property type="match status" value="1"/>
</dbReference>